<dbReference type="Gene3D" id="3.40.50.150">
    <property type="entry name" value="Vaccinia Virus protein VP39"/>
    <property type="match status" value="1"/>
</dbReference>
<dbReference type="PANTHER" id="PTHR43861">
    <property type="entry name" value="TRANS-ACONITATE 2-METHYLTRANSFERASE-RELATED"/>
    <property type="match status" value="1"/>
</dbReference>
<dbReference type="GO" id="GO:0032259">
    <property type="term" value="P:methylation"/>
    <property type="evidence" value="ECO:0007669"/>
    <property type="project" value="UniProtKB-KW"/>
</dbReference>
<accession>A0A6L9QPT1</accession>
<comment type="caution">
    <text evidence="4">The sequence shown here is derived from an EMBL/GenBank/DDBJ whole genome shotgun (WGS) entry which is preliminary data.</text>
</comment>
<dbReference type="GO" id="GO:0008168">
    <property type="term" value="F:methyltransferase activity"/>
    <property type="evidence" value="ECO:0007669"/>
    <property type="project" value="UniProtKB-KW"/>
</dbReference>
<dbReference type="Pfam" id="PF13649">
    <property type="entry name" value="Methyltransf_25"/>
    <property type="match status" value="1"/>
</dbReference>
<feature type="domain" description="Methyltransferase" evidence="3">
    <location>
        <begin position="54"/>
        <end position="145"/>
    </location>
</feature>
<evidence type="ECO:0000313" key="5">
    <source>
        <dbReference type="Proteomes" id="UP000475532"/>
    </source>
</evidence>
<dbReference type="CDD" id="cd02440">
    <property type="entry name" value="AdoMet_MTases"/>
    <property type="match status" value="1"/>
</dbReference>
<organism evidence="4 5">
    <name type="scientific">Actinomadura bangladeshensis</name>
    <dbReference type="NCBI Taxonomy" id="453573"/>
    <lineage>
        <taxon>Bacteria</taxon>
        <taxon>Bacillati</taxon>
        <taxon>Actinomycetota</taxon>
        <taxon>Actinomycetes</taxon>
        <taxon>Streptosporangiales</taxon>
        <taxon>Thermomonosporaceae</taxon>
        <taxon>Actinomadura</taxon>
    </lineage>
</organism>
<evidence type="ECO:0000256" key="2">
    <source>
        <dbReference type="ARBA" id="ARBA00022679"/>
    </source>
</evidence>
<keyword evidence="2 4" id="KW-0808">Transferase</keyword>
<sequence>MPTSVNDRTSYWDHYAEGVTDEVSDEALKNAFGWTQYPGHGPGDELLGEPLTALELGSGRGDAVAALATKGITATGIDISETQCQRARSRWGHLPSAHFEHADVIDYLTATDQHWDAIYSIWGAVWFTNPDDLLPLIHTRLNPGGKLVFSHAPAVPGSYGVQGIYGAGFTGPQVWLYRWSYEPDTWETLLQAHGFVKITSHIGPAPAQDHVGTLIADAHRAWNDLATA</sequence>
<dbReference type="EMBL" id="JAAGLI010000940">
    <property type="protein sequence ID" value="NEA27521.1"/>
    <property type="molecule type" value="Genomic_DNA"/>
</dbReference>
<dbReference type="AlphaFoldDB" id="A0A6L9QPT1"/>
<reference evidence="4 5" key="1">
    <citation type="submission" date="2020-01" db="EMBL/GenBank/DDBJ databases">
        <title>Insect and environment-associated Actinomycetes.</title>
        <authorList>
            <person name="Currrie C."/>
            <person name="Chevrette M."/>
            <person name="Carlson C."/>
            <person name="Stubbendieck R."/>
            <person name="Wendt-Pienkowski E."/>
        </authorList>
    </citation>
    <scope>NUCLEOTIDE SEQUENCE [LARGE SCALE GENOMIC DNA]</scope>
    <source>
        <strain evidence="4 5">SID10258</strain>
    </source>
</reference>
<keyword evidence="1 4" id="KW-0489">Methyltransferase</keyword>
<protein>
    <submittedName>
        <fullName evidence="4">Class I SAM-dependent methyltransferase</fullName>
    </submittedName>
</protein>
<evidence type="ECO:0000313" key="4">
    <source>
        <dbReference type="EMBL" id="NEA27521.1"/>
    </source>
</evidence>
<proteinExistence type="predicted"/>
<evidence type="ECO:0000259" key="3">
    <source>
        <dbReference type="Pfam" id="PF13649"/>
    </source>
</evidence>
<dbReference type="InterPro" id="IPR041698">
    <property type="entry name" value="Methyltransf_25"/>
</dbReference>
<dbReference type="InterPro" id="IPR029063">
    <property type="entry name" value="SAM-dependent_MTases_sf"/>
</dbReference>
<name>A0A6L9QPT1_9ACTN</name>
<evidence type="ECO:0000256" key="1">
    <source>
        <dbReference type="ARBA" id="ARBA00022603"/>
    </source>
</evidence>
<dbReference type="RefSeq" id="WP_163062074.1">
    <property type="nucleotide sequence ID" value="NZ_JAAGLI010000940.1"/>
</dbReference>
<dbReference type="Proteomes" id="UP000475532">
    <property type="component" value="Unassembled WGS sequence"/>
</dbReference>
<dbReference type="SUPFAM" id="SSF53335">
    <property type="entry name" value="S-adenosyl-L-methionine-dependent methyltransferases"/>
    <property type="match status" value="1"/>
</dbReference>
<gene>
    <name evidence="4" type="ORF">G3I70_34245</name>
</gene>
<dbReference type="PANTHER" id="PTHR43861:SF1">
    <property type="entry name" value="TRANS-ACONITATE 2-METHYLTRANSFERASE"/>
    <property type="match status" value="1"/>
</dbReference>